<comment type="caution">
    <text evidence="2">The sequence shown here is derived from an EMBL/GenBank/DDBJ whole genome shotgun (WGS) entry which is preliminary data.</text>
</comment>
<sequence>MKMKKCAVVGLALASIIGAFLWQFFKEDHGVGVDSVSWLPREARNITYIRNDAIKVAEFDVEREAFRRWCARQEMPLRELRDGEEHTILRCRLILEERGVLLSARDPNKGENDLHSMQQGSKKLGVGDLFYEERWSNGGGYSIGYDVRSGRGYYYHSRH</sequence>
<keyword evidence="3" id="KW-1185">Reference proteome</keyword>
<reference evidence="2" key="1">
    <citation type="submission" date="2023-05" db="EMBL/GenBank/DDBJ databases">
        <title>Anaerotaeda fermentans gen. nov., sp. nov., a novel anaerobic planctomycete of the new family within the order Sedimentisphaerales isolated from Taman Peninsula, Russia.</title>
        <authorList>
            <person name="Khomyakova M.A."/>
            <person name="Merkel A.Y."/>
            <person name="Slobodkin A.I."/>
        </authorList>
    </citation>
    <scope>NUCLEOTIDE SEQUENCE</scope>
    <source>
        <strain evidence="2">M17dextr</strain>
    </source>
</reference>
<evidence type="ECO:0000313" key="3">
    <source>
        <dbReference type="Proteomes" id="UP001431776"/>
    </source>
</evidence>
<evidence type="ECO:0000313" key="2">
    <source>
        <dbReference type="EMBL" id="MDI6450660.1"/>
    </source>
</evidence>
<organism evidence="2 3">
    <name type="scientific">Anaerobaca lacustris</name>
    <dbReference type="NCBI Taxonomy" id="3044600"/>
    <lineage>
        <taxon>Bacteria</taxon>
        <taxon>Pseudomonadati</taxon>
        <taxon>Planctomycetota</taxon>
        <taxon>Phycisphaerae</taxon>
        <taxon>Sedimentisphaerales</taxon>
        <taxon>Anaerobacaceae</taxon>
        <taxon>Anaerobaca</taxon>
    </lineage>
</organism>
<dbReference type="RefSeq" id="WP_349246071.1">
    <property type="nucleotide sequence ID" value="NZ_JASCXX010000023.1"/>
</dbReference>
<evidence type="ECO:0000256" key="1">
    <source>
        <dbReference type="SAM" id="SignalP"/>
    </source>
</evidence>
<dbReference type="EMBL" id="JASCXX010000023">
    <property type="protein sequence ID" value="MDI6450660.1"/>
    <property type="molecule type" value="Genomic_DNA"/>
</dbReference>
<gene>
    <name evidence="2" type="ORF">QJ522_16500</name>
</gene>
<keyword evidence="1" id="KW-0732">Signal</keyword>
<accession>A0AAW6TYF0</accession>
<name>A0AAW6TYF0_9BACT</name>
<dbReference type="Proteomes" id="UP001431776">
    <property type="component" value="Unassembled WGS sequence"/>
</dbReference>
<feature type="signal peptide" evidence="1">
    <location>
        <begin position="1"/>
        <end position="21"/>
    </location>
</feature>
<protein>
    <submittedName>
        <fullName evidence="2">Uncharacterized protein</fullName>
    </submittedName>
</protein>
<proteinExistence type="predicted"/>
<feature type="chain" id="PRO_5043700767" evidence="1">
    <location>
        <begin position="22"/>
        <end position="159"/>
    </location>
</feature>
<dbReference type="AlphaFoldDB" id="A0AAW6TYF0"/>